<feature type="signal peptide" evidence="1">
    <location>
        <begin position="1"/>
        <end position="23"/>
    </location>
</feature>
<feature type="chain" id="PRO_5022090494" evidence="1">
    <location>
        <begin position="24"/>
        <end position="437"/>
    </location>
</feature>
<dbReference type="OrthoDB" id="9811395at2"/>
<protein>
    <submittedName>
        <fullName evidence="3">Sorbosone dehydrogenase</fullName>
    </submittedName>
</protein>
<reference evidence="3 4" key="1">
    <citation type="submission" date="2019-07" db="EMBL/GenBank/DDBJ databases">
        <authorList>
            <person name="Kim J."/>
        </authorList>
    </citation>
    <scope>NUCLEOTIDE SEQUENCE [LARGE SCALE GENOMIC DNA]</scope>
    <source>
        <strain evidence="4">dk17</strain>
    </source>
</reference>
<evidence type="ECO:0000313" key="4">
    <source>
        <dbReference type="Proteomes" id="UP000320042"/>
    </source>
</evidence>
<dbReference type="AlphaFoldDB" id="A0A563UI81"/>
<dbReference type="InterPro" id="IPR011042">
    <property type="entry name" value="6-blade_b-propeller_TolB-like"/>
</dbReference>
<dbReference type="Pfam" id="PF22807">
    <property type="entry name" value="TrAA12"/>
    <property type="match status" value="1"/>
</dbReference>
<dbReference type="Gene3D" id="2.120.10.30">
    <property type="entry name" value="TolB, C-terminal domain"/>
    <property type="match status" value="1"/>
</dbReference>
<dbReference type="PANTHER" id="PTHR19328">
    <property type="entry name" value="HEDGEHOG-INTERACTING PROTEIN"/>
    <property type="match status" value="1"/>
</dbReference>
<accession>A0A563UI81</accession>
<dbReference type="PANTHER" id="PTHR19328:SF53">
    <property type="entry name" value="MEMBRANE PROTEIN"/>
    <property type="match status" value="1"/>
</dbReference>
<dbReference type="EMBL" id="VOEJ01000001">
    <property type="protein sequence ID" value="TWR31094.1"/>
    <property type="molecule type" value="Genomic_DNA"/>
</dbReference>
<evidence type="ECO:0000259" key="2">
    <source>
        <dbReference type="Pfam" id="PF22807"/>
    </source>
</evidence>
<feature type="domain" description="Pyrroloquinoline quinone-dependent pyranose dehydrogenase beta-propeller" evidence="2">
    <location>
        <begin position="54"/>
        <end position="434"/>
    </location>
</feature>
<dbReference type="PROSITE" id="PS51257">
    <property type="entry name" value="PROKAR_LIPOPROTEIN"/>
    <property type="match status" value="1"/>
</dbReference>
<proteinExistence type="predicted"/>
<dbReference type="Proteomes" id="UP000320042">
    <property type="component" value="Unassembled WGS sequence"/>
</dbReference>
<comment type="caution">
    <text evidence="3">The sequence shown here is derived from an EMBL/GenBank/DDBJ whole genome shotgun (WGS) entry which is preliminary data.</text>
</comment>
<keyword evidence="4" id="KW-1185">Reference proteome</keyword>
<sequence length="437" mass="46964">MKNTLVKFTLSAFAIAGTMLLGACTGNKPGGTADSTVSDTTKSSATTPSGGILVPEGFTASLIAEDLGGARHIAVTPTGEIFVKLSRPKDGKGILELTEANGKASVKTGFGDFGGTGITIKNGYLYASSNEDVYRYKLNDKNEVVDPAKPEVIIKGLINRNQHESKSIVLDDAGNIYVNIGAYSNSCQIKDREKGSLGKPGCPILDSAGGIWKFKADKANQTYKDGVRYATGLRNVVGLDWNKQANQLFVMQHGRDGLHDLFPEMYTTKQQAELPAECMYALKQGDNAGWPYIYYDGEQNKKMLAPEYGGDGKKEGDSKFINPVAAYPGHLAPNGLLFYTGDQFPEKYKNGAFIAFHGSWNRAPEPQAGYFVVFQPFKDGKPDGKGEVFADGFSGSAENTAKGSAVRRPCGLAQGPDGSLYITDDVKGSVYKISYKK</sequence>
<evidence type="ECO:0000313" key="3">
    <source>
        <dbReference type="EMBL" id="TWR31094.1"/>
    </source>
</evidence>
<organism evidence="3 4">
    <name type="scientific">Mucilaginibacter pallidiroseus</name>
    <dbReference type="NCBI Taxonomy" id="2599295"/>
    <lineage>
        <taxon>Bacteria</taxon>
        <taxon>Pseudomonadati</taxon>
        <taxon>Bacteroidota</taxon>
        <taxon>Sphingobacteriia</taxon>
        <taxon>Sphingobacteriales</taxon>
        <taxon>Sphingobacteriaceae</taxon>
        <taxon>Mucilaginibacter</taxon>
    </lineage>
</organism>
<dbReference type="SUPFAM" id="SSF50952">
    <property type="entry name" value="Soluble quinoprotein glucose dehydrogenase"/>
    <property type="match status" value="1"/>
</dbReference>
<dbReference type="InterPro" id="IPR011041">
    <property type="entry name" value="Quinoprot_gluc/sorb_DH_b-prop"/>
</dbReference>
<evidence type="ECO:0000256" key="1">
    <source>
        <dbReference type="SAM" id="SignalP"/>
    </source>
</evidence>
<dbReference type="RefSeq" id="WP_146379993.1">
    <property type="nucleotide sequence ID" value="NZ_VOEJ01000001.1"/>
</dbReference>
<name>A0A563UI81_9SPHI</name>
<keyword evidence="1" id="KW-0732">Signal</keyword>
<gene>
    <name evidence="3" type="ORF">FPZ43_01010</name>
</gene>
<dbReference type="InterPro" id="IPR054539">
    <property type="entry name" value="Beta-prop_PDH"/>
</dbReference>